<protein>
    <recommendedName>
        <fullName evidence="11">Ionotropic glutamate receptor C-terminal domain-containing protein</fullName>
    </recommendedName>
</protein>
<dbReference type="AlphaFoldDB" id="A0AAV8ZA13"/>
<evidence type="ECO:0000256" key="3">
    <source>
        <dbReference type="ARBA" id="ARBA00022475"/>
    </source>
</evidence>
<dbReference type="GO" id="GO:0005886">
    <property type="term" value="C:plasma membrane"/>
    <property type="evidence" value="ECO:0007669"/>
    <property type="project" value="UniProtKB-SubCell"/>
</dbReference>
<proteinExistence type="inferred from homology"/>
<feature type="transmembrane region" description="Helical" evidence="9">
    <location>
        <begin position="617"/>
        <end position="638"/>
    </location>
</feature>
<sequence>MLNCSSLLTLLVFSLIELGSSNFMLSSTNQTLTRHTLSLCIVEACRRFFSTDFETITFSQPLAQVNANVQSSIVVSHILLPLLGKENRWSFFIKNLKLLDFSNSTPHPKSYSYIIQIRKEGELAENVKRLKKFFSWNPHAKFLVISPTVFSNPRRMAVEAIRVLWEHNVINAAVLLVNGEDMKRYDVYTWEPYSNSSCADNFGTTRAVDSCSFGIIEGDRSWFEEKISKKLYNCSMKVNYIKWPPYMKEVKDGLQVSEHKLNQGIEANLLNMIAGILNIRLVYNQSAYSTWGNIFPDGSATNDVKHLLHNEVDILAGSYGKTDLRCVYFDCSRPYIQESLIWCVPRVPVKVSFTNMITILTLEVWLCIFLLYFTVSVLMWYMSRCSRRESNTYRRFIDIFQNNFLVIIGHGVNVLPRTTIVRHFLGMFLIFGVVINTVYNGYFTSILSAPTFVQKYDDMEDIYRHNLNTYFLLNSALISRVYKLSGEINGVPINLVLSRWRNCTDIVTCLDKVATNKDSALCLPRLHQEYVANNVEEIKEKTPSIHCLKESVLNIQINMLMRKGFPLFALFNEALTRITSAGFIDKWVMDEMEDKKRSSRQQEDYDSWIKFEDLIPAFYMIAVGYLVAFIVFVGEVVVHRLSRNRKRKI</sequence>
<keyword evidence="10" id="KW-0732">Signal</keyword>
<reference evidence="12" key="1">
    <citation type="journal article" date="2023" name="Insect Mol. Biol.">
        <title>Genome sequencing provides insights into the evolution of gene families encoding plant cell wall-degrading enzymes in longhorned beetles.</title>
        <authorList>
            <person name="Shin N.R."/>
            <person name="Okamura Y."/>
            <person name="Kirsch R."/>
            <person name="Pauchet Y."/>
        </authorList>
    </citation>
    <scope>NUCLEOTIDE SEQUENCE</scope>
    <source>
        <strain evidence="12">AMC_N1</strain>
    </source>
</reference>
<evidence type="ECO:0000256" key="7">
    <source>
        <dbReference type="ARBA" id="ARBA00023170"/>
    </source>
</evidence>
<keyword evidence="5 9" id="KW-1133">Transmembrane helix</keyword>
<comment type="similarity">
    <text evidence="2">Belongs to the glutamate-gated ion channel (TC 1.A.10.1) family.</text>
</comment>
<evidence type="ECO:0000256" key="8">
    <source>
        <dbReference type="ARBA" id="ARBA00023180"/>
    </source>
</evidence>
<evidence type="ECO:0000259" key="11">
    <source>
        <dbReference type="Pfam" id="PF00060"/>
    </source>
</evidence>
<feature type="transmembrane region" description="Helical" evidence="9">
    <location>
        <begin position="565"/>
        <end position="584"/>
    </location>
</feature>
<evidence type="ECO:0000256" key="10">
    <source>
        <dbReference type="SAM" id="SignalP"/>
    </source>
</evidence>
<keyword evidence="3" id="KW-1003">Cell membrane</keyword>
<feature type="signal peptide" evidence="10">
    <location>
        <begin position="1"/>
        <end position="21"/>
    </location>
</feature>
<dbReference type="Proteomes" id="UP001162162">
    <property type="component" value="Unassembled WGS sequence"/>
</dbReference>
<evidence type="ECO:0000256" key="6">
    <source>
        <dbReference type="ARBA" id="ARBA00023136"/>
    </source>
</evidence>
<evidence type="ECO:0000256" key="2">
    <source>
        <dbReference type="ARBA" id="ARBA00008685"/>
    </source>
</evidence>
<evidence type="ECO:0000256" key="5">
    <source>
        <dbReference type="ARBA" id="ARBA00022989"/>
    </source>
</evidence>
<dbReference type="PANTHER" id="PTHR42643">
    <property type="entry name" value="IONOTROPIC RECEPTOR 20A-RELATED"/>
    <property type="match status" value="1"/>
</dbReference>
<comment type="caution">
    <text evidence="12">The sequence shown here is derived from an EMBL/GenBank/DDBJ whole genome shotgun (WGS) entry which is preliminary data.</text>
</comment>
<feature type="transmembrane region" description="Helical" evidence="9">
    <location>
        <begin position="356"/>
        <end position="381"/>
    </location>
</feature>
<dbReference type="PANTHER" id="PTHR42643:SF30">
    <property type="entry name" value="IONOTROPIC RECEPTOR 40A-RELATED"/>
    <property type="match status" value="1"/>
</dbReference>
<keyword evidence="13" id="KW-1185">Reference proteome</keyword>
<feature type="domain" description="Ionotropic glutamate receptor C-terminal" evidence="11">
    <location>
        <begin position="362"/>
        <end position="624"/>
    </location>
</feature>
<dbReference type="GO" id="GO:0015276">
    <property type="term" value="F:ligand-gated monoatomic ion channel activity"/>
    <property type="evidence" value="ECO:0007669"/>
    <property type="project" value="InterPro"/>
</dbReference>
<evidence type="ECO:0000313" key="13">
    <source>
        <dbReference type="Proteomes" id="UP001162162"/>
    </source>
</evidence>
<accession>A0AAV8ZA13</accession>
<keyword evidence="8" id="KW-0325">Glycoprotein</keyword>
<name>A0AAV8ZA13_9CUCU</name>
<dbReference type="InterPro" id="IPR052192">
    <property type="entry name" value="Insect_Ionotropic_Sensory_Rcpt"/>
</dbReference>
<keyword evidence="4 9" id="KW-0812">Transmembrane</keyword>
<dbReference type="GO" id="GO:0050906">
    <property type="term" value="P:detection of stimulus involved in sensory perception"/>
    <property type="evidence" value="ECO:0007669"/>
    <property type="project" value="UniProtKB-ARBA"/>
</dbReference>
<feature type="chain" id="PRO_5043754036" description="Ionotropic glutamate receptor C-terminal domain-containing protein" evidence="10">
    <location>
        <begin position="22"/>
        <end position="649"/>
    </location>
</feature>
<organism evidence="12 13">
    <name type="scientific">Aromia moschata</name>
    <dbReference type="NCBI Taxonomy" id="1265417"/>
    <lineage>
        <taxon>Eukaryota</taxon>
        <taxon>Metazoa</taxon>
        <taxon>Ecdysozoa</taxon>
        <taxon>Arthropoda</taxon>
        <taxon>Hexapoda</taxon>
        <taxon>Insecta</taxon>
        <taxon>Pterygota</taxon>
        <taxon>Neoptera</taxon>
        <taxon>Endopterygota</taxon>
        <taxon>Coleoptera</taxon>
        <taxon>Polyphaga</taxon>
        <taxon>Cucujiformia</taxon>
        <taxon>Chrysomeloidea</taxon>
        <taxon>Cerambycidae</taxon>
        <taxon>Cerambycinae</taxon>
        <taxon>Callichromatini</taxon>
        <taxon>Aromia</taxon>
    </lineage>
</organism>
<feature type="transmembrane region" description="Helical" evidence="9">
    <location>
        <begin position="424"/>
        <end position="442"/>
    </location>
</feature>
<keyword evidence="7" id="KW-0675">Receptor</keyword>
<dbReference type="EMBL" id="JAPWTK010000008">
    <property type="protein sequence ID" value="KAJ8960580.1"/>
    <property type="molecule type" value="Genomic_DNA"/>
</dbReference>
<evidence type="ECO:0000256" key="1">
    <source>
        <dbReference type="ARBA" id="ARBA00004651"/>
    </source>
</evidence>
<dbReference type="Pfam" id="PF00060">
    <property type="entry name" value="Lig_chan"/>
    <property type="match status" value="1"/>
</dbReference>
<dbReference type="Gene3D" id="3.40.190.10">
    <property type="entry name" value="Periplasmic binding protein-like II"/>
    <property type="match status" value="1"/>
</dbReference>
<dbReference type="Gene3D" id="1.10.287.70">
    <property type="match status" value="1"/>
</dbReference>
<evidence type="ECO:0000313" key="12">
    <source>
        <dbReference type="EMBL" id="KAJ8960580.1"/>
    </source>
</evidence>
<keyword evidence="6 9" id="KW-0472">Membrane</keyword>
<dbReference type="InterPro" id="IPR001320">
    <property type="entry name" value="Iontro_rcpt_C"/>
</dbReference>
<evidence type="ECO:0000256" key="9">
    <source>
        <dbReference type="SAM" id="Phobius"/>
    </source>
</evidence>
<gene>
    <name evidence="12" type="ORF">NQ318_013869</name>
</gene>
<evidence type="ECO:0000256" key="4">
    <source>
        <dbReference type="ARBA" id="ARBA00022692"/>
    </source>
</evidence>
<feature type="transmembrane region" description="Helical" evidence="9">
    <location>
        <begin position="393"/>
        <end position="412"/>
    </location>
</feature>
<dbReference type="SUPFAM" id="SSF53850">
    <property type="entry name" value="Periplasmic binding protein-like II"/>
    <property type="match status" value="1"/>
</dbReference>
<comment type="subcellular location">
    <subcellularLocation>
        <location evidence="1">Cell membrane</location>
        <topology evidence="1">Multi-pass membrane protein</topology>
    </subcellularLocation>
</comment>